<evidence type="ECO:0000256" key="10">
    <source>
        <dbReference type="ARBA" id="ARBA00022777"/>
    </source>
</evidence>
<name>A0A834TL67_9FABA</name>
<keyword evidence="14" id="KW-1015">Disulfide bond</keyword>
<dbReference type="PROSITE" id="PS50948">
    <property type="entry name" value="PAN"/>
    <property type="match status" value="1"/>
</dbReference>
<keyword evidence="12 21" id="KW-1133">Transmembrane helix</keyword>
<keyword evidence="9 19" id="KW-0547">Nucleotide-binding</keyword>
<evidence type="ECO:0000313" key="24">
    <source>
        <dbReference type="EMBL" id="KAF7823081.1"/>
    </source>
</evidence>
<evidence type="ECO:0000256" key="17">
    <source>
        <dbReference type="ARBA" id="ARBA00047899"/>
    </source>
</evidence>
<keyword evidence="13 21" id="KW-0472">Membrane</keyword>
<dbReference type="InterPro" id="IPR036426">
    <property type="entry name" value="Bulb-type_lectin_dom_sf"/>
</dbReference>
<evidence type="ECO:0000256" key="16">
    <source>
        <dbReference type="ARBA" id="ARBA00023180"/>
    </source>
</evidence>
<feature type="domain" description="Bulb-type lectin" evidence="22">
    <location>
        <begin position="68"/>
        <end position="192"/>
    </location>
</feature>
<dbReference type="EC" id="2.7.11.1" evidence="19"/>
<evidence type="ECO:0000256" key="20">
    <source>
        <dbReference type="SAM" id="MobiDB-lite"/>
    </source>
</evidence>
<dbReference type="PROSITE" id="PS50927">
    <property type="entry name" value="BULB_LECTIN"/>
    <property type="match status" value="1"/>
</dbReference>
<keyword evidence="3 19" id="KW-0723">Serine/threonine-protein kinase</keyword>
<evidence type="ECO:0000256" key="9">
    <source>
        <dbReference type="ARBA" id="ARBA00022741"/>
    </source>
</evidence>
<dbReference type="PIRSF" id="PIRSF000641">
    <property type="entry name" value="SRK"/>
    <property type="match status" value="1"/>
</dbReference>
<dbReference type="SUPFAM" id="SSF56112">
    <property type="entry name" value="Protein kinase-like (PK-like)"/>
    <property type="match status" value="1"/>
</dbReference>
<keyword evidence="15 24" id="KW-0675">Receptor</keyword>
<feature type="region of interest" description="Disordered" evidence="20">
    <location>
        <begin position="1"/>
        <end position="42"/>
    </location>
</feature>
<dbReference type="InterPro" id="IPR000742">
    <property type="entry name" value="EGF"/>
</dbReference>
<dbReference type="FunFam" id="2.90.10.10:FF:000009">
    <property type="entry name" value="Receptor-like serine/threonine-protein kinase SD1-8"/>
    <property type="match status" value="1"/>
</dbReference>
<keyword evidence="16" id="KW-0325">Glycoprotein</keyword>
<evidence type="ECO:0000256" key="19">
    <source>
        <dbReference type="PIRNR" id="PIRNR000641"/>
    </source>
</evidence>
<keyword evidence="6 21" id="KW-0812">Transmembrane</keyword>
<keyword evidence="11 19" id="KW-0067">ATP-binding</keyword>
<organism evidence="24 25">
    <name type="scientific">Senna tora</name>
    <dbReference type="NCBI Taxonomy" id="362788"/>
    <lineage>
        <taxon>Eukaryota</taxon>
        <taxon>Viridiplantae</taxon>
        <taxon>Streptophyta</taxon>
        <taxon>Embryophyta</taxon>
        <taxon>Tracheophyta</taxon>
        <taxon>Spermatophyta</taxon>
        <taxon>Magnoliopsida</taxon>
        <taxon>eudicotyledons</taxon>
        <taxon>Gunneridae</taxon>
        <taxon>Pentapetalae</taxon>
        <taxon>rosids</taxon>
        <taxon>fabids</taxon>
        <taxon>Fabales</taxon>
        <taxon>Fabaceae</taxon>
        <taxon>Caesalpinioideae</taxon>
        <taxon>Cassia clade</taxon>
        <taxon>Senna</taxon>
    </lineage>
</organism>
<evidence type="ECO:0000256" key="14">
    <source>
        <dbReference type="ARBA" id="ARBA00023157"/>
    </source>
</evidence>
<evidence type="ECO:0000256" key="13">
    <source>
        <dbReference type="ARBA" id="ARBA00023136"/>
    </source>
</evidence>
<proteinExistence type="inferred from homology"/>
<dbReference type="OrthoDB" id="1741851at2759"/>
<dbReference type="InterPro" id="IPR000858">
    <property type="entry name" value="S_locus_glycoprot_dom"/>
</dbReference>
<dbReference type="Pfam" id="PF08276">
    <property type="entry name" value="PAN_2"/>
    <property type="match status" value="1"/>
</dbReference>
<reference evidence="24" key="1">
    <citation type="submission" date="2020-09" db="EMBL/GenBank/DDBJ databases">
        <title>Genome-Enabled Discovery of Anthraquinone Biosynthesis in Senna tora.</title>
        <authorList>
            <person name="Kang S.-H."/>
            <person name="Pandey R.P."/>
            <person name="Lee C.-M."/>
            <person name="Sim J.-S."/>
            <person name="Jeong J.-T."/>
            <person name="Choi B.-S."/>
            <person name="Jung M."/>
            <person name="Ginzburg D."/>
            <person name="Zhao K."/>
            <person name="Won S.Y."/>
            <person name="Oh T.-J."/>
            <person name="Yu Y."/>
            <person name="Kim N.-H."/>
            <person name="Lee O.R."/>
            <person name="Lee T.-H."/>
            <person name="Bashyal P."/>
            <person name="Kim T.-S."/>
            <person name="Lee W.-H."/>
            <person name="Kawkins C."/>
            <person name="Kim C.-K."/>
            <person name="Kim J.S."/>
            <person name="Ahn B.O."/>
            <person name="Rhee S.Y."/>
            <person name="Sohng J.K."/>
        </authorList>
    </citation>
    <scope>NUCLEOTIDE SEQUENCE</scope>
    <source>
        <tissue evidence="24">Leaf</tissue>
    </source>
</reference>
<dbReference type="Pfam" id="PF01453">
    <property type="entry name" value="B_lectin"/>
    <property type="match status" value="1"/>
</dbReference>
<dbReference type="GO" id="GO:0030246">
    <property type="term" value="F:carbohydrate binding"/>
    <property type="evidence" value="ECO:0007669"/>
    <property type="project" value="UniProtKB-KW"/>
</dbReference>
<evidence type="ECO:0000256" key="18">
    <source>
        <dbReference type="ARBA" id="ARBA00048679"/>
    </source>
</evidence>
<keyword evidence="8 24" id="KW-0430">Lectin</keyword>
<comment type="caution">
    <text evidence="24">The sequence shown here is derived from an EMBL/GenBank/DDBJ whole genome shotgun (WGS) entry which is preliminary data.</text>
</comment>
<evidence type="ECO:0000256" key="7">
    <source>
        <dbReference type="ARBA" id="ARBA00022729"/>
    </source>
</evidence>
<evidence type="ECO:0000256" key="1">
    <source>
        <dbReference type="ARBA" id="ARBA00004251"/>
    </source>
</evidence>
<dbReference type="SMART" id="SM00108">
    <property type="entry name" value="B_lectin"/>
    <property type="match status" value="1"/>
</dbReference>
<accession>A0A834TL67</accession>
<comment type="subcellular location">
    <subcellularLocation>
        <location evidence="1">Cell membrane</location>
        <topology evidence="1">Single-pass type I membrane protein</topology>
    </subcellularLocation>
</comment>
<dbReference type="CDD" id="cd00028">
    <property type="entry name" value="B_lectin"/>
    <property type="match status" value="1"/>
</dbReference>
<evidence type="ECO:0000256" key="12">
    <source>
        <dbReference type="ARBA" id="ARBA00022989"/>
    </source>
</evidence>
<comment type="similarity">
    <text evidence="19">Belongs to the protein kinase superfamily. Ser/Thr protein kinase family.</text>
</comment>
<dbReference type="SUPFAM" id="SSF51110">
    <property type="entry name" value="alpha-D-mannose-specific plant lectins"/>
    <property type="match status" value="1"/>
</dbReference>
<evidence type="ECO:0000256" key="8">
    <source>
        <dbReference type="ARBA" id="ARBA00022734"/>
    </source>
</evidence>
<dbReference type="InterPro" id="IPR011009">
    <property type="entry name" value="Kinase-like_dom_sf"/>
</dbReference>
<comment type="catalytic activity">
    <reaction evidence="18 19">
        <text>L-seryl-[protein] + ATP = O-phospho-L-seryl-[protein] + ADP + H(+)</text>
        <dbReference type="Rhea" id="RHEA:17989"/>
        <dbReference type="Rhea" id="RHEA-COMP:9863"/>
        <dbReference type="Rhea" id="RHEA-COMP:11604"/>
        <dbReference type="ChEBI" id="CHEBI:15378"/>
        <dbReference type="ChEBI" id="CHEBI:29999"/>
        <dbReference type="ChEBI" id="CHEBI:30616"/>
        <dbReference type="ChEBI" id="CHEBI:83421"/>
        <dbReference type="ChEBI" id="CHEBI:456216"/>
        <dbReference type="EC" id="2.7.11.1"/>
    </reaction>
</comment>
<evidence type="ECO:0000256" key="21">
    <source>
        <dbReference type="SAM" id="Phobius"/>
    </source>
</evidence>
<evidence type="ECO:0000256" key="15">
    <source>
        <dbReference type="ARBA" id="ARBA00023170"/>
    </source>
</evidence>
<evidence type="ECO:0000256" key="5">
    <source>
        <dbReference type="ARBA" id="ARBA00022679"/>
    </source>
</evidence>
<dbReference type="InterPro" id="IPR003609">
    <property type="entry name" value="Pan_app"/>
</dbReference>
<dbReference type="EMBL" id="JAAIUW010000007">
    <property type="protein sequence ID" value="KAF7823081.1"/>
    <property type="molecule type" value="Genomic_DNA"/>
</dbReference>
<gene>
    <name evidence="24" type="ORF">G2W53_021225</name>
</gene>
<keyword evidence="10 19" id="KW-0418">Kinase</keyword>
<dbReference type="Pfam" id="PF00954">
    <property type="entry name" value="S_locus_glycop"/>
    <property type="match status" value="1"/>
</dbReference>
<comment type="catalytic activity">
    <reaction evidence="17 19">
        <text>L-threonyl-[protein] + ATP = O-phospho-L-threonyl-[protein] + ADP + H(+)</text>
        <dbReference type="Rhea" id="RHEA:46608"/>
        <dbReference type="Rhea" id="RHEA-COMP:11060"/>
        <dbReference type="Rhea" id="RHEA-COMP:11605"/>
        <dbReference type="ChEBI" id="CHEBI:15378"/>
        <dbReference type="ChEBI" id="CHEBI:30013"/>
        <dbReference type="ChEBI" id="CHEBI:30616"/>
        <dbReference type="ChEBI" id="CHEBI:61977"/>
        <dbReference type="ChEBI" id="CHEBI:456216"/>
        <dbReference type="EC" id="2.7.11.1"/>
    </reaction>
</comment>
<dbReference type="InterPro" id="IPR024171">
    <property type="entry name" value="SRK-like_kinase"/>
</dbReference>
<keyword evidence="4" id="KW-0597">Phosphoprotein</keyword>
<evidence type="ECO:0000256" key="4">
    <source>
        <dbReference type="ARBA" id="ARBA00022553"/>
    </source>
</evidence>
<evidence type="ECO:0000259" key="23">
    <source>
        <dbReference type="PROSITE" id="PS50948"/>
    </source>
</evidence>
<dbReference type="Gene3D" id="1.10.510.10">
    <property type="entry name" value="Transferase(Phosphotransferase) domain 1"/>
    <property type="match status" value="1"/>
</dbReference>
<dbReference type="Gene3D" id="2.90.10.10">
    <property type="entry name" value="Bulb-type lectin domain"/>
    <property type="match status" value="1"/>
</dbReference>
<dbReference type="GO" id="GO:0048544">
    <property type="term" value="P:recognition of pollen"/>
    <property type="evidence" value="ECO:0007669"/>
    <property type="project" value="InterPro"/>
</dbReference>
<dbReference type="AlphaFoldDB" id="A0A834TL67"/>
<dbReference type="InterPro" id="IPR001480">
    <property type="entry name" value="Bulb-type_lectin_dom"/>
</dbReference>
<evidence type="ECO:0000259" key="22">
    <source>
        <dbReference type="PROSITE" id="PS50927"/>
    </source>
</evidence>
<dbReference type="GO" id="GO:0005524">
    <property type="term" value="F:ATP binding"/>
    <property type="evidence" value="ECO:0007669"/>
    <property type="project" value="UniProtKB-KW"/>
</dbReference>
<feature type="domain" description="Apple" evidence="23">
    <location>
        <begin position="365"/>
        <end position="452"/>
    </location>
</feature>
<dbReference type="PANTHER" id="PTHR32444">
    <property type="entry name" value="BULB-TYPE LECTIN DOMAIN-CONTAINING PROTEIN"/>
    <property type="match status" value="1"/>
</dbReference>
<keyword evidence="25" id="KW-1185">Reference proteome</keyword>
<dbReference type="GO" id="GO:0004674">
    <property type="term" value="F:protein serine/threonine kinase activity"/>
    <property type="evidence" value="ECO:0007669"/>
    <property type="project" value="UniProtKB-KW"/>
</dbReference>
<evidence type="ECO:0000256" key="2">
    <source>
        <dbReference type="ARBA" id="ARBA00022475"/>
    </source>
</evidence>
<dbReference type="GO" id="GO:0005886">
    <property type="term" value="C:plasma membrane"/>
    <property type="evidence" value="ECO:0007669"/>
    <property type="project" value="UniProtKB-SubCell"/>
</dbReference>
<dbReference type="PANTHER" id="PTHR32444:SF235">
    <property type="entry name" value="OS01G0783900 PROTEIN"/>
    <property type="match status" value="1"/>
</dbReference>
<sequence>MPSLEHCGPFNPSRDSSDDADPISASFKNLGDSVDAPPPPKEDNQATCFLNSAPCCFLLLLTRSCLAGDSLKYGERITSKESSLVSIGGKFKMGFFSLGGTSERTYLGIWYYQVQPPTYVWVANRDNPIPNSIGVFEISDGNAQVTDPTSGQIYWSSNLPSSSSKNWTATLKDSGNLVLYDTGTSVQWQSFQEPTDTFLSGMKMNSQLISWKANDDPARGDYTFKLSRTGDRFVISKNYQSQHYWVSERLDSDATFLWMANAPINYAYDKLKKGNKKKEFNHSTVDYSNTRLFMNSSGHIQLVRWDDLTEEWILKWSEPADVCKQYNFCGSNSSCSIINSEHVCKCLPGFESIGEQECVRKSTSCATGNDRTFLNFTMMKVGDPDITVEEVKTEALCKSQCLERCPHCLAYSYYTSYIHRDSSLCLIWINDLPNLQEHIEYNDGGLDLSVLVNHSDIVLHGRSCEPCGTNEIPYPLSTGPDCGDPVYFNFRCNNLTGELSFMMPGGPYQVTSIVPNANNFIAQVNDSHYCGANNRKQQPHSPFRVTDWCRDGKEIVVSWEPPLEPSCNKSTDCTYWPNSICGSKFGAERRCLCQSNFHWNGSNLSCMPDEPSARKIPTSTLLLLILMLTIFILLASSIVAYVWRKKTAHSHNQDGGSLQRVHESLYDSVRHVKGLIGLGGLEEQEDNEGIGVPCFNFEAILAATENFSDANKLGQGGYGPVYKAWRLWTENNVVDLMDPCLRESCDANRFIRCANVGLLCVQDEPSDRPTMSNVVIMLESEIASIQTPKQPTFFMRALSGTASSSKAETNLQIESSYIQGR</sequence>
<dbReference type="Proteomes" id="UP000634136">
    <property type="component" value="Unassembled WGS sequence"/>
</dbReference>
<protein>
    <recommendedName>
        <fullName evidence="19">Receptor-like serine/threonine-protein kinase</fullName>
        <ecNumber evidence="19">2.7.11.1</ecNumber>
    </recommendedName>
</protein>
<evidence type="ECO:0000313" key="25">
    <source>
        <dbReference type="Proteomes" id="UP000634136"/>
    </source>
</evidence>
<keyword evidence="2" id="KW-1003">Cell membrane</keyword>
<evidence type="ECO:0000256" key="11">
    <source>
        <dbReference type="ARBA" id="ARBA00022840"/>
    </source>
</evidence>
<evidence type="ECO:0000256" key="3">
    <source>
        <dbReference type="ARBA" id="ARBA00022527"/>
    </source>
</evidence>
<feature type="transmembrane region" description="Helical" evidence="21">
    <location>
        <begin position="621"/>
        <end position="643"/>
    </location>
</feature>
<keyword evidence="7" id="KW-0732">Signal</keyword>
<dbReference type="PROSITE" id="PS01186">
    <property type="entry name" value="EGF_2"/>
    <property type="match status" value="1"/>
</dbReference>
<evidence type="ECO:0000256" key="6">
    <source>
        <dbReference type="ARBA" id="ARBA00022692"/>
    </source>
</evidence>
<keyword evidence="5 19" id="KW-0808">Transferase</keyword>